<feature type="transmembrane region" description="Helical" evidence="1">
    <location>
        <begin position="50"/>
        <end position="68"/>
    </location>
</feature>
<gene>
    <name evidence="2" type="ORF">CS022_10570</name>
</gene>
<dbReference type="Proteomes" id="UP000290287">
    <property type="component" value="Unassembled WGS sequence"/>
</dbReference>
<evidence type="ECO:0000313" key="2">
    <source>
        <dbReference type="EMBL" id="RXJ73191.1"/>
    </source>
</evidence>
<name>A0A4Q0YW11_9GAMM</name>
<dbReference type="AlphaFoldDB" id="A0A4Q0YW11"/>
<keyword evidence="1" id="KW-0812">Transmembrane</keyword>
<keyword evidence="1" id="KW-1133">Transmembrane helix</keyword>
<keyword evidence="1" id="KW-0472">Membrane</keyword>
<evidence type="ECO:0000256" key="1">
    <source>
        <dbReference type="SAM" id="Phobius"/>
    </source>
</evidence>
<keyword evidence="3" id="KW-1185">Reference proteome</keyword>
<accession>A0A4Q0YW11</accession>
<protein>
    <submittedName>
        <fullName evidence="2">Uncharacterized protein</fullName>
    </submittedName>
</protein>
<sequence>MFKYDCTECGHKFDSQSLYCEDWSNPERKLGCPNCKTFFREKVAVRVRSNLAIVSGVLACTVMLYFFMTDQDSNTSLAFTSLAAGYAVYRAINRIICGSQNRLILEPIKANKGSDES</sequence>
<comment type="caution">
    <text evidence="2">The sequence shown here is derived from an EMBL/GenBank/DDBJ whole genome shotgun (WGS) entry which is preliminary data.</text>
</comment>
<proteinExistence type="predicted"/>
<dbReference type="EMBL" id="PEIB01000011">
    <property type="protein sequence ID" value="RXJ73191.1"/>
    <property type="molecule type" value="Genomic_DNA"/>
</dbReference>
<reference evidence="2 3" key="1">
    <citation type="submission" date="2017-10" db="EMBL/GenBank/DDBJ databases">
        <title>Nyctiphanis sp. nov., isolated from the stomach of the euphausiid Nyctiphanes simplex (Hansen, 1911) in the Gulf of California.</title>
        <authorList>
            <person name="Gomez-Gil B."/>
            <person name="Aguilar-Mendez M."/>
            <person name="Lopez-Cortes A."/>
            <person name="Gomez-Gutierrez J."/>
            <person name="Roque A."/>
            <person name="Lang E."/>
            <person name="Gonzalez-Castillo A."/>
        </authorList>
    </citation>
    <scope>NUCLEOTIDE SEQUENCE [LARGE SCALE GENOMIC DNA]</scope>
    <source>
        <strain evidence="2 3">CAIM 600</strain>
    </source>
</reference>
<organism evidence="2 3">
    <name type="scientific">Veronia nyctiphanis</name>
    <dbReference type="NCBI Taxonomy" id="1278244"/>
    <lineage>
        <taxon>Bacteria</taxon>
        <taxon>Pseudomonadati</taxon>
        <taxon>Pseudomonadota</taxon>
        <taxon>Gammaproteobacteria</taxon>
        <taxon>Vibrionales</taxon>
        <taxon>Vibrionaceae</taxon>
        <taxon>Veronia</taxon>
    </lineage>
</organism>
<evidence type="ECO:0000313" key="3">
    <source>
        <dbReference type="Proteomes" id="UP000290287"/>
    </source>
</evidence>